<dbReference type="InterPro" id="IPR035952">
    <property type="entry name" value="Rhomboid-like_sf"/>
</dbReference>
<keyword evidence="4 5" id="KW-0472">Membrane</keyword>
<accession>A0A3G8ZRZ0</accession>
<dbReference type="InterPro" id="IPR022764">
    <property type="entry name" value="Peptidase_S54_rhomboid_dom"/>
</dbReference>
<feature type="transmembrane region" description="Helical" evidence="5">
    <location>
        <begin position="20"/>
        <end position="40"/>
    </location>
</feature>
<dbReference type="OrthoDB" id="465874at2"/>
<feature type="transmembrane region" description="Helical" evidence="5">
    <location>
        <begin position="100"/>
        <end position="117"/>
    </location>
</feature>
<proteinExistence type="predicted"/>
<keyword evidence="3 5" id="KW-1133">Transmembrane helix</keyword>
<evidence type="ECO:0000256" key="3">
    <source>
        <dbReference type="ARBA" id="ARBA00022989"/>
    </source>
</evidence>
<evidence type="ECO:0000313" key="7">
    <source>
        <dbReference type="EMBL" id="AZI59527.1"/>
    </source>
</evidence>
<gene>
    <name evidence="7" type="ORF">EH165_09525</name>
</gene>
<organism evidence="7 8">
    <name type="scientific">Nakamurella antarctica</name>
    <dbReference type="NCBI Taxonomy" id="1902245"/>
    <lineage>
        <taxon>Bacteria</taxon>
        <taxon>Bacillati</taxon>
        <taxon>Actinomycetota</taxon>
        <taxon>Actinomycetes</taxon>
        <taxon>Nakamurellales</taxon>
        <taxon>Nakamurellaceae</taxon>
        <taxon>Nakamurella</taxon>
    </lineage>
</organism>
<reference evidence="7 8" key="1">
    <citation type="submission" date="2018-11" db="EMBL/GenBank/DDBJ databases">
        <authorList>
            <person name="Da X."/>
        </authorList>
    </citation>
    <scope>NUCLEOTIDE SEQUENCE [LARGE SCALE GENOMIC DNA]</scope>
    <source>
        <strain evidence="7 8">S14-144</strain>
    </source>
</reference>
<dbReference type="Proteomes" id="UP000268084">
    <property type="component" value="Chromosome"/>
</dbReference>
<evidence type="ECO:0000256" key="5">
    <source>
        <dbReference type="SAM" id="Phobius"/>
    </source>
</evidence>
<evidence type="ECO:0000256" key="1">
    <source>
        <dbReference type="ARBA" id="ARBA00004141"/>
    </source>
</evidence>
<protein>
    <submittedName>
        <fullName evidence="7">Rhomboid family intramembrane serine protease</fullName>
    </submittedName>
</protein>
<feature type="transmembrane region" description="Helical" evidence="5">
    <location>
        <begin position="176"/>
        <end position="195"/>
    </location>
</feature>
<dbReference type="EMBL" id="CP034170">
    <property type="protein sequence ID" value="AZI59527.1"/>
    <property type="molecule type" value="Genomic_DNA"/>
</dbReference>
<evidence type="ECO:0000259" key="6">
    <source>
        <dbReference type="Pfam" id="PF01694"/>
    </source>
</evidence>
<dbReference type="KEGG" id="nak:EH165_09525"/>
<feature type="transmembrane region" description="Helical" evidence="5">
    <location>
        <begin position="123"/>
        <end position="140"/>
    </location>
</feature>
<keyword evidence="7" id="KW-0645">Protease</keyword>
<feature type="domain" description="Peptidase S54 rhomboid" evidence="6">
    <location>
        <begin position="63"/>
        <end position="197"/>
    </location>
</feature>
<dbReference type="Gene3D" id="1.20.1540.10">
    <property type="entry name" value="Rhomboid-like"/>
    <property type="match status" value="1"/>
</dbReference>
<dbReference type="Pfam" id="PF01694">
    <property type="entry name" value="Rhomboid"/>
    <property type="match status" value="1"/>
</dbReference>
<evidence type="ECO:0000256" key="2">
    <source>
        <dbReference type="ARBA" id="ARBA00022692"/>
    </source>
</evidence>
<dbReference type="PANTHER" id="PTHR43066">
    <property type="entry name" value="RHOMBOID-RELATED PROTEIN"/>
    <property type="match status" value="1"/>
</dbReference>
<dbReference type="AlphaFoldDB" id="A0A3G8ZRZ0"/>
<evidence type="ECO:0000313" key="8">
    <source>
        <dbReference type="Proteomes" id="UP000268084"/>
    </source>
</evidence>
<dbReference type="GO" id="GO:0006508">
    <property type="term" value="P:proteolysis"/>
    <property type="evidence" value="ECO:0007669"/>
    <property type="project" value="UniProtKB-KW"/>
</dbReference>
<evidence type="ECO:0000256" key="4">
    <source>
        <dbReference type="ARBA" id="ARBA00023136"/>
    </source>
</evidence>
<name>A0A3G8ZRZ0_9ACTN</name>
<dbReference type="GO" id="GO:0004252">
    <property type="term" value="F:serine-type endopeptidase activity"/>
    <property type="evidence" value="ECO:0007669"/>
    <property type="project" value="InterPro"/>
</dbReference>
<feature type="transmembrane region" description="Helical" evidence="5">
    <location>
        <begin position="75"/>
        <end position="93"/>
    </location>
</feature>
<sequence>MQPGKASKKDLIPAQWQQALIVPGAFLVVMYLVQLVQAVMPAAGDAALVHFAGVEPRQVDGLVGVITSPFVHANWGHLFANTIPFLVFGFLLMVNGAKQFIAVTVLVWLIAGMGTWLTGDGNSVVIGASGVVFGWLAYLVTRGVFTRNFWQIVMGIVLLAIWGSIFWGVLPSANQVSWQAHLFGSIGGLVAAFLVSKADGPRTRKSAGTQAQSEGFGPAAA</sequence>
<dbReference type="SUPFAM" id="SSF144091">
    <property type="entry name" value="Rhomboid-like"/>
    <property type="match status" value="1"/>
</dbReference>
<reference evidence="7 8" key="2">
    <citation type="submission" date="2018-12" db="EMBL/GenBank/DDBJ databases">
        <title>Nakamurella antarcticus sp. nov., isolated from Antarctica South Shetland Islands soil.</title>
        <authorList>
            <person name="Peng F."/>
        </authorList>
    </citation>
    <scope>NUCLEOTIDE SEQUENCE [LARGE SCALE GENOMIC DNA]</scope>
    <source>
        <strain evidence="7 8">S14-144</strain>
    </source>
</reference>
<keyword evidence="8" id="KW-1185">Reference proteome</keyword>
<keyword evidence="2 5" id="KW-0812">Transmembrane</keyword>
<keyword evidence="7" id="KW-0378">Hydrolase</keyword>
<feature type="transmembrane region" description="Helical" evidence="5">
    <location>
        <begin position="152"/>
        <end position="170"/>
    </location>
</feature>
<dbReference type="GO" id="GO:0016020">
    <property type="term" value="C:membrane"/>
    <property type="evidence" value="ECO:0007669"/>
    <property type="project" value="UniProtKB-SubCell"/>
</dbReference>
<comment type="subcellular location">
    <subcellularLocation>
        <location evidence="1">Membrane</location>
        <topology evidence="1">Multi-pass membrane protein</topology>
    </subcellularLocation>
</comment>